<dbReference type="Gene3D" id="3.30.300.30">
    <property type="match status" value="1"/>
</dbReference>
<comment type="caution">
    <text evidence="3">The sequence shown here is derived from an EMBL/GenBank/DDBJ whole genome shotgun (WGS) entry which is preliminary data.</text>
</comment>
<feature type="domain" description="AMP-binding enzyme C-terminal" evidence="2">
    <location>
        <begin position="424"/>
        <end position="499"/>
    </location>
</feature>
<dbReference type="InterPro" id="IPR045851">
    <property type="entry name" value="AMP-bd_C_sf"/>
</dbReference>
<dbReference type="Proteomes" id="UP001275440">
    <property type="component" value="Unassembled WGS sequence"/>
</dbReference>
<dbReference type="PROSITE" id="PS00455">
    <property type="entry name" value="AMP_BINDING"/>
    <property type="match status" value="1"/>
</dbReference>
<dbReference type="PANTHER" id="PTHR43767:SF1">
    <property type="entry name" value="NONRIBOSOMAL PEPTIDE SYNTHASE PES1 (EUROFUNG)-RELATED"/>
    <property type="match status" value="1"/>
</dbReference>
<evidence type="ECO:0000259" key="1">
    <source>
        <dbReference type="Pfam" id="PF00501"/>
    </source>
</evidence>
<evidence type="ECO:0000313" key="4">
    <source>
        <dbReference type="Proteomes" id="UP001275440"/>
    </source>
</evidence>
<evidence type="ECO:0000313" key="3">
    <source>
        <dbReference type="EMBL" id="MDV2476127.1"/>
    </source>
</evidence>
<feature type="domain" description="AMP-dependent synthetase/ligase" evidence="1">
    <location>
        <begin position="14"/>
        <end position="374"/>
    </location>
</feature>
<evidence type="ECO:0000259" key="2">
    <source>
        <dbReference type="Pfam" id="PF13193"/>
    </source>
</evidence>
<dbReference type="GO" id="GO:0016874">
    <property type="term" value="F:ligase activity"/>
    <property type="evidence" value="ECO:0007669"/>
    <property type="project" value="UniProtKB-KW"/>
</dbReference>
<proteinExistence type="predicted"/>
<keyword evidence="4" id="KW-1185">Reference proteome</keyword>
<dbReference type="PANTHER" id="PTHR43767">
    <property type="entry name" value="LONG-CHAIN-FATTY-ACID--COA LIGASE"/>
    <property type="match status" value="1"/>
</dbReference>
<keyword evidence="3" id="KW-0436">Ligase</keyword>
<dbReference type="EMBL" id="WBMO01000001">
    <property type="protein sequence ID" value="MDV2476127.1"/>
    <property type="molecule type" value="Genomic_DNA"/>
</dbReference>
<accession>A0ABU3WQ52</accession>
<dbReference type="InterPro" id="IPR025110">
    <property type="entry name" value="AMP-bd_C"/>
</dbReference>
<protein>
    <submittedName>
        <fullName evidence="3">Long-chain-fatty-acid--CoA ligase</fullName>
    </submittedName>
</protein>
<reference evidence="3 4" key="1">
    <citation type="submission" date="2019-10" db="EMBL/GenBank/DDBJ databases">
        <title>Draft Genome Assembly of Rhodococcus zopfii DSM44189.</title>
        <authorList>
            <person name="Sutton J.M."/>
            <person name="Akob D.M."/>
            <person name="Bushman T.J."/>
        </authorList>
    </citation>
    <scope>NUCLEOTIDE SEQUENCE [LARGE SCALE GENOMIC DNA]</scope>
    <source>
        <strain evidence="3 4">DSM 44189</strain>
    </source>
</reference>
<dbReference type="InterPro" id="IPR000873">
    <property type="entry name" value="AMP-dep_synth/lig_dom"/>
</dbReference>
<dbReference type="SUPFAM" id="SSF56801">
    <property type="entry name" value="Acetyl-CoA synthetase-like"/>
    <property type="match status" value="1"/>
</dbReference>
<dbReference type="InterPro" id="IPR020845">
    <property type="entry name" value="AMP-binding_CS"/>
</dbReference>
<dbReference type="InterPro" id="IPR050237">
    <property type="entry name" value="ATP-dep_AMP-bd_enzyme"/>
</dbReference>
<dbReference type="Pfam" id="PF13193">
    <property type="entry name" value="AMP-binding_C"/>
    <property type="match status" value="1"/>
</dbReference>
<dbReference type="Pfam" id="PF00501">
    <property type="entry name" value="AMP-binding"/>
    <property type="match status" value="1"/>
</dbReference>
<gene>
    <name evidence="3" type="ORF">F8M49_13655</name>
</gene>
<sequence length="517" mass="55550">MSESIRPTLIERVAHWARTTPDAEAVRYLDRSHTWSQWHERLLRLAGSLADAGVGPGDTVAFVDKNNLACIEVTYAASALGAATAIPNFRLAGDELVYVLDDAKPRILFVGNEFAETIDAIRDRLSTVPQILVVGGDNDEFEPLVARSEPATPPQVAADTTALLLYSSGTTGHPKGVQLTHRNLAAHAEAVMSVLPFADGDCLLVAMPLFHVGGTCYAAMGIHDGRRCVFTREADAASLFGGLATGANIAFLVPPVIAGVLAAGEEAIAAFAGLKRITYGAAPMPLPLLRAALAAWPDTEFVQVYGMTELAGVITALLPDVHRDESQVARMASAGTPLPGVEMRIVDPATLTDVEPGAVGELWWRSEQTTPGYWHRPDATNDAIVDGWLRSGDMGRADDGGFVYIEDRLKDMVITGGENVYCPEVERVLVEHPDVAEVAVIGVPDPKWGETVKAVVVPVADSSVKESELIDYTREHLAKFKCPTSIDIVDVLPRNPTGKILKRSLRAPYWADRARGI</sequence>
<organism evidence="3 4">
    <name type="scientific">Rhodococcus zopfii</name>
    <dbReference type="NCBI Taxonomy" id="43772"/>
    <lineage>
        <taxon>Bacteria</taxon>
        <taxon>Bacillati</taxon>
        <taxon>Actinomycetota</taxon>
        <taxon>Actinomycetes</taxon>
        <taxon>Mycobacteriales</taxon>
        <taxon>Nocardiaceae</taxon>
        <taxon>Rhodococcus</taxon>
    </lineage>
</organism>
<dbReference type="NCBIfam" id="NF004837">
    <property type="entry name" value="PRK06187.1"/>
    <property type="match status" value="1"/>
</dbReference>
<name>A0ABU3WQ52_9NOCA</name>
<dbReference type="InterPro" id="IPR042099">
    <property type="entry name" value="ANL_N_sf"/>
</dbReference>
<dbReference type="Gene3D" id="3.40.50.12780">
    <property type="entry name" value="N-terminal domain of ligase-like"/>
    <property type="match status" value="1"/>
</dbReference>